<dbReference type="Gene3D" id="2.30.60.10">
    <property type="entry name" value="Cyanovirin-N"/>
    <property type="match status" value="1"/>
</dbReference>
<evidence type="ECO:0000259" key="2">
    <source>
        <dbReference type="Pfam" id="PF08881"/>
    </source>
</evidence>
<evidence type="ECO:0000256" key="1">
    <source>
        <dbReference type="SAM" id="SignalP"/>
    </source>
</evidence>
<name>A0A8A3P5R3_9HELO</name>
<feature type="chain" id="PRO_5032687617" description="Cyanovirin-N domain-containing protein" evidence="1">
    <location>
        <begin position="21"/>
        <end position="129"/>
    </location>
</feature>
<dbReference type="InterPro" id="IPR036673">
    <property type="entry name" value="Cyanovirin-N_sf"/>
</dbReference>
<reference evidence="3" key="1">
    <citation type="submission" date="2020-10" db="EMBL/GenBank/DDBJ databases">
        <title>Genome Sequence of Monilinia vaccinii-corymbosi Sheds Light on Mummy Berry Disease Infection of Blueberry and Mating Type.</title>
        <authorList>
            <person name="Yow A.G."/>
            <person name="Zhang Y."/>
            <person name="Bansal K."/>
            <person name="Eacker S.M."/>
            <person name="Sullivan S."/>
            <person name="Liachko I."/>
            <person name="Cubeta M.A."/>
            <person name="Rollins J.A."/>
            <person name="Ashrafi H."/>
        </authorList>
    </citation>
    <scope>NUCLEOTIDE SEQUENCE</scope>
    <source>
        <strain evidence="3">RL-1</strain>
    </source>
</reference>
<dbReference type="SUPFAM" id="SSF51322">
    <property type="entry name" value="Cyanovirin-N"/>
    <property type="match status" value="1"/>
</dbReference>
<feature type="signal peptide" evidence="1">
    <location>
        <begin position="1"/>
        <end position="20"/>
    </location>
</feature>
<keyword evidence="1" id="KW-0732">Signal</keyword>
<protein>
    <recommendedName>
        <fullName evidence="2">Cyanovirin-N domain-containing protein</fullName>
    </recommendedName>
</protein>
<evidence type="ECO:0000313" key="4">
    <source>
        <dbReference type="Proteomes" id="UP000672032"/>
    </source>
</evidence>
<evidence type="ECO:0000313" key="3">
    <source>
        <dbReference type="EMBL" id="QSZ30826.1"/>
    </source>
</evidence>
<accession>A0A8A3P5R3</accession>
<organism evidence="3 4">
    <name type="scientific">Monilinia vaccinii-corymbosi</name>
    <dbReference type="NCBI Taxonomy" id="61207"/>
    <lineage>
        <taxon>Eukaryota</taxon>
        <taxon>Fungi</taxon>
        <taxon>Dikarya</taxon>
        <taxon>Ascomycota</taxon>
        <taxon>Pezizomycotina</taxon>
        <taxon>Leotiomycetes</taxon>
        <taxon>Helotiales</taxon>
        <taxon>Sclerotiniaceae</taxon>
        <taxon>Monilinia</taxon>
    </lineage>
</organism>
<dbReference type="AlphaFoldDB" id="A0A8A3P5R3"/>
<dbReference type="OrthoDB" id="2947935at2759"/>
<dbReference type="EMBL" id="CP063406">
    <property type="protein sequence ID" value="QSZ30826.1"/>
    <property type="molecule type" value="Genomic_DNA"/>
</dbReference>
<dbReference type="InterPro" id="IPR011058">
    <property type="entry name" value="Cyanovirin-N"/>
</dbReference>
<dbReference type="Pfam" id="PF08881">
    <property type="entry name" value="CVNH"/>
    <property type="match status" value="1"/>
</dbReference>
<feature type="domain" description="Cyanovirin-N" evidence="2">
    <location>
        <begin position="40"/>
        <end position="125"/>
    </location>
</feature>
<sequence length="129" mass="13774">MVKLSSFALLASTLASVATARSSGFLDLNCEVRTLEYFSRNSTLEVLCTTSIGTSLLDINLNKCIANNNGYLAWDAQKGKFSSGCQGCTVQNGVFNCVWCDAPGGGKKYNTHLTLNDGIAFINDKLSCA</sequence>
<dbReference type="Proteomes" id="UP000672032">
    <property type="component" value="Chromosome 2"/>
</dbReference>
<proteinExistence type="predicted"/>
<keyword evidence="4" id="KW-1185">Reference proteome</keyword>
<gene>
    <name evidence="3" type="ORF">DSL72_000384</name>
</gene>